<dbReference type="SUPFAM" id="SSF53067">
    <property type="entry name" value="Actin-like ATPase domain"/>
    <property type="match status" value="2"/>
</dbReference>
<dbReference type="AlphaFoldDB" id="A0A0M9U2U6"/>
<gene>
    <name evidence="1" type="ORF">LSAC_02991</name>
</gene>
<reference evidence="1" key="1">
    <citation type="journal article" date="2015" name="Genome Announc.">
        <title>Draft Genome Sequences of Anaerolinea thermolimosa IMO-1, Bellilinea caldifistulae GOMI-1, Leptolinea tardivitalis YMTK-2, Levilinea saccharolytica KIBI-1, Longilinea arvoryzae KOME-1, Previously Described as Members of the Class Anaerolineae (Chloroflexi).</title>
        <authorList>
            <person name="Matsuura N."/>
            <person name="Tourlousse M.D."/>
            <person name="Ohashi A."/>
            <person name="Hugenholtz P."/>
            <person name="Sekiguchi Y."/>
        </authorList>
    </citation>
    <scope>NUCLEOTIDE SEQUENCE</scope>
    <source>
        <strain evidence="1">KIBI-1</strain>
    </source>
</reference>
<dbReference type="InterPro" id="IPR050696">
    <property type="entry name" value="FtsA/MreB"/>
</dbReference>
<dbReference type="InterPro" id="IPR013366">
    <property type="entry name" value="EutJ"/>
</dbReference>
<organism evidence="1">
    <name type="scientific">Levilinea saccharolytica</name>
    <dbReference type="NCBI Taxonomy" id="229921"/>
    <lineage>
        <taxon>Bacteria</taxon>
        <taxon>Bacillati</taxon>
        <taxon>Chloroflexota</taxon>
        <taxon>Anaerolineae</taxon>
        <taxon>Anaerolineales</taxon>
        <taxon>Anaerolineaceae</taxon>
        <taxon>Levilinea</taxon>
    </lineage>
</organism>
<evidence type="ECO:0000313" key="1">
    <source>
        <dbReference type="EMBL" id="GAP19093.1"/>
    </source>
</evidence>
<dbReference type="OrthoDB" id="306538at2"/>
<dbReference type="CDD" id="cd24047">
    <property type="entry name" value="ASKHA_NBD_EutJ"/>
    <property type="match status" value="1"/>
</dbReference>
<dbReference type="Pfam" id="PF11104">
    <property type="entry name" value="PilM_2"/>
    <property type="match status" value="1"/>
</dbReference>
<proteinExistence type="predicted"/>
<protein>
    <submittedName>
        <fullName evidence="1">Ethanolamine utilization protein EutJ family protein</fullName>
    </submittedName>
</protein>
<dbReference type="RefSeq" id="WP_082142925.1">
    <property type="nucleotide sequence ID" value="NZ_BBXZ01000158.1"/>
</dbReference>
<dbReference type="InterPro" id="IPR005883">
    <property type="entry name" value="PilM"/>
</dbReference>
<dbReference type="NCBIfam" id="NF011660">
    <property type="entry name" value="PRK15080.1"/>
    <property type="match status" value="1"/>
</dbReference>
<dbReference type="Gene3D" id="3.30.420.40">
    <property type="match status" value="2"/>
</dbReference>
<name>A0A0M9U2U6_9CHLR</name>
<dbReference type="EMBL" id="DF967975">
    <property type="protein sequence ID" value="GAP19093.1"/>
    <property type="molecule type" value="Genomic_DNA"/>
</dbReference>
<dbReference type="NCBIfam" id="TIGR02529">
    <property type="entry name" value="EutJ"/>
    <property type="match status" value="1"/>
</dbReference>
<dbReference type="PANTHER" id="PTHR32432:SF3">
    <property type="entry name" value="ETHANOLAMINE UTILIZATION PROTEIN EUTJ"/>
    <property type="match status" value="1"/>
</dbReference>
<dbReference type="InterPro" id="IPR043129">
    <property type="entry name" value="ATPase_NBD"/>
</dbReference>
<dbReference type="PANTHER" id="PTHR32432">
    <property type="entry name" value="CELL DIVISION PROTEIN FTSA-RELATED"/>
    <property type="match status" value="1"/>
</dbReference>
<sequence>MNATPVGTGLSLEAYLTQAETVILHRSLSENAPPLDLDGGRRLKVGVDLGTAYLVLVVLDEDGTPLAGEWQFAQVVRDGLVVDFIGATDLLRGMKARVERRLGRELTHAATGYPPGVPAAEVRATGHVLESAGLECTGLVDEPSAANNVLKLRRGAIVDVGGGTTGVAVIEDGQVVYTADEATGGTHFSLVIAGSLNIPFEEAEALKVQPSQHARLFPLVRPVMEKVASITARHIQGRAVEQITLVGGSSAFQGMARVVEQYTGVRTTIPSHPVFVTPLGMAWHDPAA</sequence>
<accession>A0A0M9U2U6</accession>